<dbReference type="STRING" id="390807.SAMN04488095_1483"/>
<organism evidence="5 6">
    <name type="scientific">Jannaschia pohangensis</name>
    <dbReference type="NCBI Taxonomy" id="390807"/>
    <lineage>
        <taxon>Bacteria</taxon>
        <taxon>Pseudomonadati</taxon>
        <taxon>Pseudomonadota</taxon>
        <taxon>Alphaproteobacteria</taxon>
        <taxon>Rhodobacterales</taxon>
        <taxon>Roseobacteraceae</taxon>
        <taxon>Jannaschia</taxon>
    </lineage>
</organism>
<dbReference type="InterPro" id="IPR056823">
    <property type="entry name" value="TEN-like_YD-shell"/>
</dbReference>
<feature type="compositionally biased region" description="Basic and acidic residues" evidence="2">
    <location>
        <begin position="208"/>
        <end position="217"/>
    </location>
</feature>
<feature type="domain" description="Teneurin-like YD-shell" evidence="4">
    <location>
        <begin position="5"/>
        <end position="84"/>
    </location>
</feature>
<evidence type="ECO:0000256" key="1">
    <source>
        <dbReference type="ARBA" id="ARBA00022737"/>
    </source>
</evidence>
<name>A0A1I3JZF8_9RHOB</name>
<feature type="transmembrane region" description="Helical" evidence="3">
    <location>
        <begin position="112"/>
        <end position="137"/>
    </location>
</feature>
<dbReference type="Pfam" id="PF25023">
    <property type="entry name" value="TEN_YD-shell"/>
    <property type="match status" value="1"/>
</dbReference>
<proteinExistence type="predicted"/>
<gene>
    <name evidence="5" type="ORF">SAMN04488095_1483</name>
</gene>
<dbReference type="PRINTS" id="PR00394">
    <property type="entry name" value="RHSPROTEIN"/>
</dbReference>
<dbReference type="OrthoDB" id="7876417at2"/>
<keyword evidence="3" id="KW-1133">Transmembrane helix</keyword>
<dbReference type="PANTHER" id="PTHR32305:SF15">
    <property type="entry name" value="PROTEIN RHSA-RELATED"/>
    <property type="match status" value="1"/>
</dbReference>
<sequence>MAVVERGEIYLVRTDHIGRPVFATNTSGLMIWEASYLPFGGVHVSTGDALDLRFPGQWFQAESGLHQNWMRDYDPTTGRYMQADPLGLVDGASVYGYALQSPMRWTDPRGEFVCGGVCFAIAVVTVATVAVELYGAYQEDGCISGADVLFDAAYGVAGAGVAKLFQGGLGLLAKSPAVRRFLRDEAGSLRGAPEKRLPRYLPRCPSRRGGEPYSDKN</sequence>
<accession>A0A1I3JZF8</accession>
<keyword evidence="1" id="KW-0677">Repeat</keyword>
<evidence type="ECO:0000256" key="3">
    <source>
        <dbReference type="SAM" id="Phobius"/>
    </source>
</evidence>
<dbReference type="InterPro" id="IPR022385">
    <property type="entry name" value="Rhs_assc_core"/>
</dbReference>
<keyword evidence="3" id="KW-0812">Transmembrane</keyword>
<evidence type="ECO:0000313" key="5">
    <source>
        <dbReference type="EMBL" id="SFI65544.1"/>
    </source>
</evidence>
<dbReference type="EMBL" id="FORA01000001">
    <property type="protein sequence ID" value="SFI65544.1"/>
    <property type="molecule type" value="Genomic_DNA"/>
</dbReference>
<keyword evidence="3" id="KW-0472">Membrane</keyword>
<dbReference type="Gene3D" id="2.180.10.10">
    <property type="entry name" value="RHS repeat-associated core"/>
    <property type="match status" value="1"/>
</dbReference>
<keyword evidence="6" id="KW-1185">Reference proteome</keyword>
<dbReference type="NCBIfam" id="TIGR03696">
    <property type="entry name" value="Rhs_assc_core"/>
    <property type="match status" value="1"/>
</dbReference>
<evidence type="ECO:0000256" key="2">
    <source>
        <dbReference type="SAM" id="MobiDB-lite"/>
    </source>
</evidence>
<feature type="region of interest" description="Disordered" evidence="2">
    <location>
        <begin position="196"/>
        <end position="217"/>
    </location>
</feature>
<feature type="transmembrane region" description="Helical" evidence="3">
    <location>
        <begin position="152"/>
        <end position="173"/>
    </location>
</feature>
<evidence type="ECO:0000259" key="4">
    <source>
        <dbReference type="Pfam" id="PF25023"/>
    </source>
</evidence>
<dbReference type="Proteomes" id="UP000199110">
    <property type="component" value="Unassembled WGS sequence"/>
</dbReference>
<dbReference type="InterPro" id="IPR050708">
    <property type="entry name" value="T6SS_VgrG/RHS"/>
</dbReference>
<protein>
    <submittedName>
        <fullName evidence="5">RHS repeat-associated core domain-containing protein</fullName>
    </submittedName>
</protein>
<dbReference type="AlphaFoldDB" id="A0A1I3JZF8"/>
<evidence type="ECO:0000313" key="6">
    <source>
        <dbReference type="Proteomes" id="UP000199110"/>
    </source>
</evidence>
<dbReference type="RefSeq" id="WP_092778487.1">
    <property type="nucleotide sequence ID" value="NZ_FORA01000001.1"/>
</dbReference>
<dbReference type="PANTHER" id="PTHR32305">
    <property type="match status" value="1"/>
</dbReference>
<reference evidence="5 6" key="1">
    <citation type="submission" date="2016-10" db="EMBL/GenBank/DDBJ databases">
        <authorList>
            <person name="de Groot N.N."/>
        </authorList>
    </citation>
    <scope>NUCLEOTIDE SEQUENCE [LARGE SCALE GENOMIC DNA]</scope>
    <source>
        <strain evidence="5 6">DSM 19073</strain>
    </source>
</reference>